<dbReference type="PROSITE" id="PS52016">
    <property type="entry name" value="TONB_DEPENDENT_REC_3"/>
    <property type="match status" value="1"/>
</dbReference>
<evidence type="ECO:0000256" key="8">
    <source>
        <dbReference type="ARBA" id="ARBA00023170"/>
    </source>
</evidence>
<dbReference type="Gene3D" id="2.170.130.10">
    <property type="entry name" value="TonB-dependent receptor, plug domain"/>
    <property type="match status" value="1"/>
</dbReference>
<evidence type="ECO:0000256" key="7">
    <source>
        <dbReference type="ARBA" id="ARBA00023136"/>
    </source>
</evidence>
<dbReference type="EMBL" id="FWEV01000032">
    <property type="protein sequence ID" value="SLM28189.1"/>
    <property type="molecule type" value="Genomic_DNA"/>
</dbReference>
<keyword evidence="7 10" id="KW-0472">Membrane</keyword>
<dbReference type="OrthoDB" id="5411455at2"/>
<dbReference type="PANTHER" id="PTHR30069:SF29">
    <property type="entry name" value="HEMOGLOBIN AND HEMOGLOBIN-HAPTOGLOBIN-BINDING PROTEIN 1-RELATED"/>
    <property type="match status" value="1"/>
</dbReference>
<dbReference type="GO" id="GO:0009279">
    <property type="term" value="C:cell outer membrane"/>
    <property type="evidence" value="ECO:0007669"/>
    <property type="project" value="UniProtKB-SubCell"/>
</dbReference>
<evidence type="ECO:0000256" key="6">
    <source>
        <dbReference type="ARBA" id="ARBA00023077"/>
    </source>
</evidence>
<evidence type="ECO:0000259" key="13">
    <source>
        <dbReference type="Pfam" id="PF00593"/>
    </source>
</evidence>
<dbReference type="InterPro" id="IPR000531">
    <property type="entry name" value="Beta-barrel_TonB"/>
</dbReference>
<evidence type="ECO:0000256" key="1">
    <source>
        <dbReference type="ARBA" id="ARBA00004571"/>
    </source>
</evidence>
<dbReference type="Pfam" id="PF00593">
    <property type="entry name" value="TonB_dep_Rec_b-barrel"/>
    <property type="match status" value="1"/>
</dbReference>
<keyword evidence="8" id="KW-0675">Receptor</keyword>
<proteinExistence type="inferred from homology"/>
<name>A0A1W1H6W0_9BACT</name>
<dbReference type="GO" id="GO:0044718">
    <property type="term" value="P:siderophore transmembrane transport"/>
    <property type="evidence" value="ECO:0007669"/>
    <property type="project" value="TreeGrafter"/>
</dbReference>
<keyword evidence="9 10" id="KW-0998">Cell outer membrane</keyword>
<dbReference type="Proteomes" id="UP000191931">
    <property type="component" value="Unassembled WGS sequence"/>
</dbReference>
<dbReference type="InterPro" id="IPR037066">
    <property type="entry name" value="Plug_dom_sf"/>
</dbReference>
<evidence type="ECO:0000256" key="2">
    <source>
        <dbReference type="ARBA" id="ARBA00022448"/>
    </source>
</evidence>
<evidence type="ECO:0000256" key="4">
    <source>
        <dbReference type="ARBA" id="ARBA00022692"/>
    </source>
</evidence>
<dbReference type="STRING" id="1246637.MTBBW1_1270039"/>
<feature type="region of interest" description="Disordered" evidence="12">
    <location>
        <begin position="547"/>
        <end position="573"/>
    </location>
</feature>
<dbReference type="InterPro" id="IPR039426">
    <property type="entry name" value="TonB-dep_rcpt-like"/>
</dbReference>
<evidence type="ECO:0000313" key="15">
    <source>
        <dbReference type="EMBL" id="SLM28189.1"/>
    </source>
</evidence>
<evidence type="ECO:0000259" key="14">
    <source>
        <dbReference type="Pfam" id="PF07715"/>
    </source>
</evidence>
<dbReference type="Gene3D" id="2.40.170.20">
    <property type="entry name" value="TonB-dependent receptor, beta-barrel domain"/>
    <property type="match status" value="1"/>
</dbReference>
<evidence type="ECO:0000256" key="10">
    <source>
        <dbReference type="PROSITE-ProRule" id="PRU01360"/>
    </source>
</evidence>
<keyword evidence="3 10" id="KW-1134">Transmembrane beta strand</keyword>
<protein>
    <recommendedName>
        <fullName evidence="17">TonB-dependent receptor</fullName>
    </recommendedName>
</protein>
<evidence type="ECO:0000256" key="5">
    <source>
        <dbReference type="ARBA" id="ARBA00022729"/>
    </source>
</evidence>
<dbReference type="SUPFAM" id="SSF56935">
    <property type="entry name" value="Porins"/>
    <property type="match status" value="1"/>
</dbReference>
<dbReference type="AlphaFoldDB" id="A0A1W1H6W0"/>
<keyword evidence="5" id="KW-0732">Signal</keyword>
<comment type="similarity">
    <text evidence="10 11">Belongs to the TonB-dependent receptor family.</text>
</comment>
<evidence type="ECO:0000313" key="16">
    <source>
        <dbReference type="Proteomes" id="UP000191931"/>
    </source>
</evidence>
<feature type="domain" description="TonB-dependent receptor plug" evidence="14">
    <location>
        <begin position="76"/>
        <end position="185"/>
    </location>
</feature>
<dbReference type="InterPro" id="IPR012910">
    <property type="entry name" value="Plug_dom"/>
</dbReference>
<evidence type="ECO:0000256" key="3">
    <source>
        <dbReference type="ARBA" id="ARBA00022452"/>
    </source>
</evidence>
<keyword evidence="16" id="KW-1185">Reference proteome</keyword>
<evidence type="ECO:0000256" key="9">
    <source>
        <dbReference type="ARBA" id="ARBA00023237"/>
    </source>
</evidence>
<gene>
    <name evidence="15" type="ORF">MTBBW1_1270039</name>
</gene>
<dbReference type="Pfam" id="PF07715">
    <property type="entry name" value="Plug"/>
    <property type="match status" value="1"/>
</dbReference>
<keyword evidence="2 10" id="KW-0813">Transport</keyword>
<keyword evidence="6 11" id="KW-0798">TonB box</keyword>
<accession>A0A1W1H6W0</accession>
<evidence type="ECO:0000256" key="11">
    <source>
        <dbReference type="RuleBase" id="RU003357"/>
    </source>
</evidence>
<dbReference type="PANTHER" id="PTHR30069">
    <property type="entry name" value="TONB-DEPENDENT OUTER MEMBRANE RECEPTOR"/>
    <property type="match status" value="1"/>
</dbReference>
<feature type="compositionally biased region" description="Low complexity" evidence="12">
    <location>
        <begin position="552"/>
        <end position="571"/>
    </location>
</feature>
<dbReference type="GO" id="GO:0015344">
    <property type="term" value="F:siderophore uptake transmembrane transporter activity"/>
    <property type="evidence" value="ECO:0007669"/>
    <property type="project" value="TreeGrafter"/>
</dbReference>
<keyword evidence="4 10" id="KW-0812">Transmembrane</keyword>
<dbReference type="InterPro" id="IPR036942">
    <property type="entry name" value="Beta-barrel_TonB_sf"/>
</dbReference>
<sequence length="756" mass="85189">MLCNLTPEINMCDIMNKCLNGYDYTIFIRLLTPLLLLPFVSFDANAKTLVEELAEMSIEQLMSIETSSTSFFDIPQEKAPGAICVISGEKIESAYASSISDFLEYHVPGVNVSGAYSAGALSATRGIASSSNATILYMLDGESMNISNGVGINTNLDLPLLGYMDRIEVLKGPCSIIHGSGSINGFINVIQKNGAEHPGGFVNSEAGFPHNLVKVETGYGFSSPTKGDFFFYAGTVESEGIEDGEVKMNSFPESNSRFSLNWEKENFRLTTFLQNEVVDSTLKFKYDKSGYSELAMNSSAIIPEMDFHLTDTEVLTLGIPIKYFEYDPDYLSWEDENQDSEWQVKSRLLLKTTRFAGHRIALGGSLLWKRFHADSIVINVSDIYESGEIPDFAPIDDQGNISFEANVEWLEASIFIEDNYQILKDVMLFAGLRYDGVYSEEFEFHGENVELEFEGGSLDMVTPRFGITWDLDDHQNIKLIYQEGYHYPQYINYVTYGDIHELLTSEEVKSYEIGYHLGFLDDRCRFSLNGYYNVFKDSVFLLPGNPDDSSDSDSQVSQNSSSSSQSAVDNSEQLPDEADYVEQIITDSFASAGFEVSLYFAPDDRTWFDISYGFSHPHNTDATDFFMRLTNRNGENWKVYPEHIIKFNMGHTFFDDRLDMTLGCLYNAAVTTVENNLPSGEEDGGENQEQDLFDHNRIVVNAGLRYHLTDRCSLFLKGKNIFDNDVPSTGYYYDSLNKQQITLEEPVYTIGLSWMF</sequence>
<comment type="subcellular location">
    <subcellularLocation>
        <location evidence="1 10">Cell outer membrane</location>
        <topology evidence="1 10">Multi-pass membrane protein</topology>
    </subcellularLocation>
</comment>
<organism evidence="15 16">
    <name type="scientific">Desulfamplus magnetovallimortis</name>
    <dbReference type="NCBI Taxonomy" id="1246637"/>
    <lineage>
        <taxon>Bacteria</taxon>
        <taxon>Pseudomonadati</taxon>
        <taxon>Thermodesulfobacteriota</taxon>
        <taxon>Desulfobacteria</taxon>
        <taxon>Desulfobacterales</taxon>
        <taxon>Desulfobacteraceae</taxon>
        <taxon>Desulfamplus</taxon>
    </lineage>
</organism>
<evidence type="ECO:0008006" key="17">
    <source>
        <dbReference type="Google" id="ProtNLM"/>
    </source>
</evidence>
<evidence type="ECO:0000256" key="12">
    <source>
        <dbReference type="SAM" id="MobiDB-lite"/>
    </source>
</evidence>
<feature type="domain" description="TonB-dependent receptor-like beta-barrel" evidence="13">
    <location>
        <begin position="249"/>
        <end position="721"/>
    </location>
</feature>
<reference evidence="15 16" key="1">
    <citation type="submission" date="2017-03" db="EMBL/GenBank/DDBJ databases">
        <authorList>
            <person name="Afonso C.L."/>
            <person name="Miller P.J."/>
            <person name="Scott M.A."/>
            <person name="Spackman E."/>
            <person name="Goraichik I."/>
            <person name="Dimitrov K.M."/>
            <person name="Suarez D.L."/>
            <person name="Swayne D.E."/>
        </authorList>
    </citation>
    <scope>NUCLEOTIDE SEQUENCE [LARGE SCALE GENOMIC DNA]</scope>
    <source>
        <strain evidence="15">PRJEB14757</strain>
    </source>
</reference>